<evidence type="ECO:0000256" key="3">
    <source>
        <dbReference type="ARBA" id="ARBA00022946"/>
    </source>
</evidence>
<organism evidence="10 11">
    <name type="scientific">Odynerus spinipes</name>
    <dbReference type="NCBI Taxonomy" id="1348599"/>
    <lineage>
        <taxon>Eukaryota</taxon>
        <taxon>Metazoa</taxon>
        <taxon>Ecdysozoa</taxon>
        <taxon>Arthropoda</taxon>
        <taxon>Hexapoda</taxon>
        <taxon>Insecta</taxon>
        <taxon>Pterygota</taxon>
        <taxon>Neoptera</taxon>
        <taxon>Endopterygota</taxon>
        <taxon>Hymenoptera</taxon>
        <taxon>Apocrita</taxon>
        <taxon>Aculeata</taxon>
        <taxon>Vespoidea</taxon>
        <taxon>Vespidae</taxon>
        <taxon>Eumeninae</taxon>
        <taxon>Odynerus</taxon>
    </lineage>
</organism>
<dbReference type="EMBL" id="JAIFRP010000021">
    <property type="protein sequence ID" value="KAK2585692.1"/>
    <property type="molecule type" value="Genomic_DNA"/>
</dbReference>
<evidence type="ECO:0000256" key="7">
    <source>
        <dbReference type="ARBA" id="ARBA00035249"/>
    </source>
</evidence>
<dbReference type="AlphaFoldDB" id="A0AAD9VTN2"/>
<accession>A0AAD9VTN2</accession>
<dbReference type="PANTHER" id="PTHR46685:SF1">
    <property type="entry name" value="SMALL RIBOSOMAL SUBUNIT PROTEIN US15M"/>
    <property type="match status" value="1"/>
</dbReference>
<keyword evidence="11" id="KW-1185">Reference proteome</keyword>
<keyword evidence="5" id="KW-0496">Mitochondrion</keyword>
<dbReference type="GO" id="GO:0005763">
    <property type="term" value="C:mitochondrial small ribosomal subunit"/>
    <property type="evidence" value="ECO:0007669"/>
    <property type="project" value="TreeGrafter"/>
</dbReference>
<comment type="subcellular location">
    <subcellularLocation>
        <location evidence="1">Mitochondrion</location>
    </subcellularLocation>
</comment>
<dbReference type="GO" id="GO:0003735">
    <property type="term" value="F:structural constituent of ribosome"/>
    <property type="evidence" value="ECO:0007669"/>
    <property type="project" value="InterPro"/>
</dbReference>
<protein>
    <recommendedName>
        <fullName evidence="7">Small ribosomal subunit protein uS15m</fullName>
    </recommendedName>
    <alternativeName>
        <fullName evidence="8">28S ribosomal protein S15, mitochondrial</fullName>
    </alternativeName>
</protein>
<dbReference type="SUPFAM" id="SSF47060">
    <property type="entry name" value="S15/NS1 RNA-binding domain"/>
    <property type="match status" value="1"/>
</dbReference>
<evidence type="ECO:0000256" key="1">
    <source>
        <dbReference type="ARBA" id="ARBA00004173"/>
    </source>
</evidence>
<evidence type="ECO:0000256" key="5">
    <source>
        <dbReference type="ARBA" id="ARBA00023128"/>
    </source>
</evidence>
<evidence type="ECO:0000256" key="2">
    <source>
        <dbReference type="ARBA" id="ARBA00008434"/>
    </source>
</evidence>
<dbReference type="GO" id="GO:0032543">
    <property type="term" value="P:mitochondrial translation"/>
    <property type="evidence" value="ECO:0007669"/>
    <property type="project" value="TreeGrafter"/>
</dbReference>
<dbReference type="InterPro" id="IPR009068">
    <property type="entry name" value="uS15_NS1_RNA-bd_sf"/>
</dbReference>
<comment type="similarity">
    <text evidence="2 9">Belongs to the universal ribosomal protein uS15 family.</text>
</comment>
<proteinExistence type="inferred from homology"/>
<keyword evidence="6 9" id="KW-0687">Ribonucleoprotein</keyword>
<evidence type="ECO:0000313" key="11">
    <source>
        <dbReference type="Proteomes" id="UP001258017"/>
    </source>
</evidence>
<dbReference type="Pfam" id="PF00312">
    <property type="entry name" value="Ribosomal_S15"/>
    <property type="match status" value="1"/>
</dbReference>
<evidence type="ECO:0000313" key="10">
    <source>
        <dbReference type="EMBL" id="KAK2585692.1"/>
    </source>
</evidence>
<comment type="caution">
    <text evidence="10">The sequence shown here is derived from an EMBL/GenBank/DDBJ whole genome shotgun (WGS) entry which is preliminary data.</text>
</comment>
<sequence length="273" mass="32302">MNALANCCRHFPKVAVNVAKSRYFVREYAVLADYNIKWVRPEKISITKPGKSGDLGITVDVKSTDFMLKYEKSKELQDADDIVKRLVTLEFQPRRETINARREKIMELVKRHNLDRGSAEAKIAAMTSEVLQLQEYMENNPRCTKTRIFLKELIEKRKKMLKKLRIWDYKRFEWIIEKLNLIFKAGPSVPGKACRKDALRKLTQKHCDNIMKEKFDAYKEELKEQQKIFFKDKLEKLIFIRKEELQLGVEPTVTEDDIEAIRKRLEVLYEPTN</sequence>
<keyword evidence="3" id="KW-0809">Transit peptide</keyword>
<dbReference type="Proteomes" id="UP001258017">
    <property type="component" value="Unassembled WGS sequence"/>
</dbReference>
<reference evidence="10" key="1">
    <citation type="submission" date="2021-08" db="EMBL/GenBank/DDBJ databases">
        <authorList>
            <person name="Misof B."/>
            <person name="Oliver O."/>
            <person name="Podsiadlowski L."/>
            <person name="Donath A."/>
            <person name="Peters R."/>
            <person name="Mayer C."/>
            <person name="Rust J."/>
            <person name="Gunkel S."/>
            <person name="Lesny P."/>
            <person name="Martin S."/>
            <person name="Oeyen J.P."/>
            <person name="Petersen M."/>
            <person name="Panagiotis P."/>
            <person name="Wilbrandt J."/>
            <person name="Tanja T."/>
        </authorList>
    </citation>
    <scope>NUCLEOTIDE SEQUENCE</scope>
    <source>
        <strain evidence="10">GBR_01_08_01A</strain>
        <tissue evidence="10">Thorax + abdomen</tissue>
    </source>
</reference>
<evidence type="ECO:0000256" key="6">
    <source>
        <dbReference type="ARBA" id="ARBA00023274"/>
    </source>
</evidence>
<evidence type="ECO:0000256" key="8">
    <source>
        <dbReference type="ARBA" id="ARBA00035528"/>
    </source>
</evidence>
<evidence type="ECO:0000256" key="4">
    <source>
        <dbReference type="ARBA" id="ARBA00022980"/>
    </source>
</evidence>
<gene>
    <name evidence="10" type="ORF">KPH14_010306</name>
</gene>
<evidence type="ECO:0000256" key="9">
    <source>
        <dbReference type="RuleBase" id="RU003919"/>
    </source>
</evidence>
<dbReference type="InterPro" id="IPR000589">
    <property type="entry name" value="Ribosomal_uS15"/>
</dbReference>
<dbReference type="GO" id="GO:0003723">
    <property type="term" value="F:RNA binding"/>
    <property type="evidence" value="ECO:0007669"/>
    <property type="project" value="TreeGrafter"/>
</dbReference>
<dbReference type="SMART" id="SM01387">
    <property type="entry name" value="Ribosomal_S15"/>
    <property type="match status" value="1"/>
</dbReference>
<reference evidence="10" key="2">
    <citation type="journal article" date="2023" name="Commun. Biol.">
        <title>Intrasexual cuticular hydrocarbon dimorphism in a wasp sheds light on hydrocarbon biosynthesis genes in Hymenoptera.</title>
        <authorList>
            <person name="Moris V.C."/>
            <person name="Podsiadlowski L."/>
            <person name="Martin S."/>
            <person name="Oeyen J.P."/>
            <person name="Donath A."/>
            <person name="Petersen M."/>
            <person name="Wilbrandt J."/>
            <person name="Misof B."/>
            <person name="Liedtke D."/>
            <person name="Thamm M."/>
            <person name="Scheiner R."/>
            <person name="Schmitt T."/>
            <person name="Niehuis O."/>
        </authorList>
    </citation>
    <scope>NUCLEOTIDE SEQUENCE</scope>
    <source>
        <strain evidence="10">GBR_01_08_01A</strain>
    </source>
</reference>
<keyword evidence="4 9" id="KW-0689">Ribosomal protein</keyword>
<dbReference type="InterPro" id="IPR052137">
    <property type="entry name" value="uS15_ribosomal"/>
</dbReference>
<dbReference type="Gene3D" id="1.10.287.10">
    <property type="entry name" value="S15/NS1, RNA-binding"/>
    <property type="match status" value="1"/>
</dbReference>
<dbReference type="PANTHER" id="PTHR46685">
    <property type="entry name" value="28S RIBOSOMAL PROTEIN S15, MITOCHONDRIAL"/>
    <property type="match status" value="1"/>
</dbReference>
<name>A0AAD9VTN2_9HYME</name>